<feature type="compositionally biased region" description="Basic and acidic residues" evidence="1">
    <location>
        <begin position="31"/>
        <end position="44"/>
    </location>
</feature>
<reference evidence="2" key="3">
    <citation type="submission" date="2023-04" db="EMBL/GenBank/DDBJ databases">
        <title>WGS assembly of Eucalyptus grandis.</title>
        <authorList>
            <person name="Myburg A."/>
            <person name="Grattapaglia D."/>
            <person name="Tuskan G."/>
            <person name="Hellsten U."/>
            <person name="Hayes R."/>
            <person name="Grimwood J."/>
            <person name="Jenkins J."/>
            <person name="Lindquist E."/>
            <person name="Tice H."/>
            <person name="Bauer D."/>
            <person name="Goodstein D."/>
            <person name="Dubchak I."/>
            <person name="Poliakov A."/>
            <person name="Mizrachi E."/>
            <person name="Kullan A."/>
            <person name="Hussey S."/>
            <person name="Pinard D."/>
            <person name="Van D."/>
            <person name="Singh P."/>
            <person name="Van J."/>
            <person name="Silva-Junior O."/>
            <person name="Togawa R."/>
            <person name="Pappas M."/>
            <person name="Faria D."/>
            <person name="Sansaloni C."/>
            <person name="Petroli C."/>
            <person name="Yang X."/>
            <person name="Ranjan P."/>
            <person name="Tschaplinski T."/>
            <person name="Ye C."/>
            <person name="Li T."/>
            <person name="Sterck L."/>
            <person name="Vanneste K."/>
            <person name="Murat F."/>
            <person name="Soler M."/>
            <person name="Clemente H."/>
            <person name="Saidi N."/>
            <person name="Cassan-Wang H."/>
            <person name="Dunand C."/>
            <person name="Hefer C."/>
            <person name="Bornberg-Bauer E."/>
            <person name="Kersting A."/>
            <person name="Vining K."/>
            <person name="Amarasinghe V."/>
            <person name="Ranik M."/>
            <person name="Naithani S."/>
            <person name="Elser J."/>
            <person name="Boyd A."/>
            <person name="Liston A."/>
            <person name="Spatafora J."/>
            <person name="Dharmwardhana P."/>
            <person name="Raja R."/>
            <person name="Sullivan C."/>
            <person name="Romanel E."/>
            <person name="Alves-Ferreira M."/>
            <person name="Kulheim C."/>
            <person name="Foley W."/>
            <person name="Carocha V."/>
            <person name="Paiva J."/>
            <person name="Kudrna D."/>
            <person name="Brommonschenkel S."/>
            <person name="Pasquali G."/>
            <person name="Byrne M."/>
            <person name="Rigault P."/>
            <person name="Tibbits J."/>
            <person name="Spokevicius A."/>
            <person name="Jones R."/>
            <person name="Steane D."/>
            <person name="Vaillancourt R."/>
            <person name="Potts B."/>
            <person name="Joubert F."/>
            <person name="Barry K."/>
            <person name="Pappas G."/>
            <person name="Strauss S."/>
            <person name="Jaiswal P."/>
            <person name="Grima-Pettenati J."/>
            <person name="Salse J."/>
            <person name="Van D."/>
            <person name="Rokhsar D."/>
            <person name="Schmutz J."/>
        </authorList>
    </citation>
    <scope>NUCLEOTIDE SEQUENCE</scope>
    <source>
        <tissue evidence="2">Leaf extractions</tissue>
    </source>
</reference>
<evidence type="ECO:0000256" key="1">
    <source>
        <dbReference type="SAM" id="MobiDB-lite"/>
    </source>
</evidence>
<sequence>MSVHRDFKPRTKVTGQVSLDLDEGGTEEGEIGGRQREIESGKQERSLAALETRLPDVHISGAPRCPASPANCRDPKPDLKLLLWVWTFDADPDLDGLTLGIPSSSLLHIHLESIFI</sequence>
<dbReference type="EMBL" id="KK199041">
    <property type="protein sequence ID" value="KCW44807.1"/>
    <property type="molecule type" value="Genomic_DNA"/>
</dbReference>
<dbReference type="EMBL" id="MU848525">
    <property type="protein sequence ID" value="KAK2632383.1"/>
    <property type="molecule type" value="Genomic_DNA"/>
</dbReference>
<keyword evidence="4" id="KW-1185">Reference proteome</keyword>
<dbReference type="InParanoid" id="A0A058ZSM7"/>
<name>A0A058ZSM7_EUCGR</name>
<reference evidence="3" key="1">
    <citation type="submission" date="2013-07" db="EMBL/GenBank/DDBJ databases">
        <title>The genome of Eucalyptus grandis.</title>
        <authorList>
            <person name="Schmutz J."/>
            <person name="Hayes R."/>
            <person name="Myburg A."/>
            <person name="Tuskan G."/>
            <person name="Grattapaglia D."/>
            <person name="Rokhsar D.S."/>
        </authorList>
    </citation>
    <scope>NUCLEOTIDE SEQUENCE</scope>
    <source>
        <tissue evidence="3">Leaf extractions</tissue>
    </source>
</reference>
<reference evidence="2" key="2">
    <citation type="journal article" date="2014" name="Nature">
        <title>The genome of Eucalyptus grandis.</title>
        <authorList>
            <person name="Myburg A.A."/>
            <person name="Grattapaglia D."/>
            <person name="Tuskan G.A."/>
            <person name="Hellsten U."/>
            <person name="Hayes R.D."/>
            <person name="Grimwood J."/>
            <person name="Jenkins J."/>
            <person name="Lindquist E."/>
            <person name="Tice H."/>
            <person name="Bauer D."/>
            <person name="Goodstein D.M."/>
            <person name="Dubchak I."/>
            <person name="Poliakov A."/>
            <person name="Mizrachi E."/>
            <person name="Kullan A.R."/>
            <person name="Hussey S.G."/>
            <person name="Pinard D."/>
            <person name="van der Merwe K."/>
            <person name="Singh P."/>
            <person name="van Jaarsveld I."/>
            <person name="Silva-Junior O.B."/>
            <person name="Togawa R.C."/>
            <person name="Pappas M.R."/>
            <person name="Faria D.A."/>
            <person name="Sansaloni C.P."/>
            <person name="Petroli C.D."/>
            <person name="Yang X."/>
            <person name="Ranjan P."/>
            <person name="Tschaplinski T.J."/>
            <person name="Ye C.Y."/>
            <person name="Li T."/>
            <person name="Sterck L."/>
            <person name="Vanneste K."/>
            <person name="Murat F."/>
            <person name="Soler M."/>
            <person name="Clemente H.S."/>
            <person name="Saidi N."/>
            <person name="Cassan-Wang H."/>
            <person name="Dunand C."/>
            <person name="Hefer C.A."/>
            <person name="Bornberg-Bauer E."/>
            <person name="Kersting A.R."/>
            <person name="Vining K."/>
            <person name="Amarasinghe V."/>
            <person name="Ranik M."/>
            <person name="Naithani S."/>
            <person name="Elser J."/>
            <person name="Boyd A.E."/>
            <person name="Liston A."/>
            <person name="Spatafora J.W."/>
            <person name="Dharmwardhana P."/>
            <person name="Raja R."/>
            <person name="Sullivan C."/>
            <person name="Romanel E."/>
            <person name="Alves-Ferreira M."/>
            <person name="Kulheim C."/>
            <person name="Foley W."/>
            <person name="Carocha V."/>
            <person name="Paiva J."/>
            <person name="Kudrna D."/>
            <person name="Brommonschenkel S.H."/>
            <person name="Pasquali G."/>
            <person name="Byrne M."/>
            <person name="Rigault P."/>
            <person name="Tibbits J."/>
            <person name="Spokevicius A."/>
            <person name="Jones R.C."/>
            <person name="Steane D.A."/>
            <person name="Vaillancourt R.E."/>
            <person name="Potts B.M."/>
            <person name="Joubert F."/>
            <person name="Barry K."/>
            <person name="Pappas G.J."/>
            <person name="Strauss S.H."/>
            <person name="Jaiswal P."/>
            <person name="Grima-Pettenati J."/>
            <person name="Salse J."/>
            <person name="Van de Peer Y."/>
            <person name="Rokhsar D.S."/>
            <person name="Schmutz J."/>
        </authorList>
    </citation>
    <scope>NUCLEOTIDE SEQUENCE</scope>
    <source>
        <tissue evidence="2">Leaf extractions</tissue>
    </source>
</reference>
<reference evidence="2" key="4">
    <citation type="submission" date="2023-07" db="EMBL/GenBank/DDBJ databases">
        <authorList>
            <person name="Myburg A.A."/>
            <person name="Grattapaglia D."/>
            <person name="Tuskan G.A."/>
            <person name="Hellsten U."/>
            <person name="Hayes R.D."/>
            <person name="Grimwood J."/>
            <person name="Jenkins J."/>
            <person name="Lindquist E."/>
            <person name="Tice H."/>
            <person name="Bauer D."/>
            <person name="Goodstein D.M."/>
            <person name="Dubchak I."/>
            <person name="Poliakov A."/>
            <person name="Mizrachi E."/>
            <person name="Kullan A.R."/>
            <person name="Hussey S.G."/>
            <person name="Pinard D."/>
            <person name="Van D.M."/>
            <person name="Singh P."/>
            <person name="Van J.I."/>
            <person name="Silva-Junior O.B."/>
            <person name="Togawa R.C."/>
            <person name="Pappas M.R."/>
            <person name="Faria D.A."/>
            <person name="Sansaloni C.P."/>
            <person name="Petroli C.D."/>
            <person name="Yang X."/>
            <person name="Ranjan P."/>
            <person name="Tschaplinski T.J."/>
            <person name="Ye C.Y."/>
            <person name="Li T."/>
            <person name="Sterck L."/>
            <person name="Vanneste K."/>
            <person name="Murat F."/>
            <person name="Soler M."/>
            <person name="Clemente H.S."/>
            <person name="Saidi N."/>
            <person name="Cassan-Wang H."/>
            <person name="Dunand C."/>
            <person name="Hefer C.A."/>
            <person name="Bornberg-Bauer E."/>
            <person name="Kersting A.R."/>
            <person name="Vining K."/>
            <person name="Amarasinghe V."/>
            <person name="Ranik M."/>
            <person name="Naithani S."/>
            <person name="Elser J."/>
            <person name="Boyd A.E."/>
            <person name="Liston A."/>
            <person name="Spatafora J.W."/>
            <person name="Dharmwardhana P."/>
            <person name="Raja R."/>
            <person name="Sullivan C."/>
            <person name="Romanel E."/>
            <person name="Alves-Ferreira M."/>
            <person name="Kulheim C."/>
            <person name="Foley W."/>
            <person name="Carocha V."/>
            <person name="Paiva J."/>
            <person name="Kudrna D."/>
            <person name="Brommonschenkel S.H."/>
            <person name="Pasquali G."/>
            <person name="Byrne M."/>
            <person name="Rigault P."/>
            <person name="Tibbits J."/>
            <person name="Spokevicius A."/>
            <person name="Jones R.C."/>
            <person name="Steane D.A."/>
            <person name="Vaillancourt R.E."/>
            <person name="Potts B.M."/>
            <person name="Joubert F."/>
            <person name="Barry K."/>
            <person name="Pappas G.J."/>
            <person name="Strauss S.H."/>
            <person name="Jaiswal P."/>
            <person name="Grima-Pettenati J."/>
            <person name="Salse J."/>
            <person name="Van D.P."/>
            <person name="Rokhsar D.S."/>
            <person name="Schmutz J."/>
        </authorList>
    </citation>
    <scope>NUCLEOTIDE SEQUENCE</scope>
    <source>
        <tissue evidence="2">Leaf extractions</tissue>
    </source>
</reference>
<dbReference type="Gramene" id="KCW44807">
    <property type="protein sequence ID" value="KCW44807"/>
    <property type="gene ID" value="EUGRSUZ_L01632"/>
</dbReference>
<evidence type="ECO:0000313" key="3">
    <source>
        <dbReference type="EMBL" id="KCW44807.1"/>
    </source>
</evidence>
<evidence type="ECO:0000313" key="2">
    <source>
        <dbReference type="EMBL" id="KAK2632383.1"/>
    </source>
</evidence>
<organism evidence="3">
    <name type="scientific">Eucalyptus grandis</name>
    <name type="common">Flooded gum</name>
    <dbReference type="NCBI Taxonomy" id="71139"/>
    <lineage>
        <taxon>Eukaryota</taxon>
        <taxon>Viridiplantae</taxon>
        <taxon>Streptophyta</taxon>
        <taxon>Embryophyta</taxon>
        <taxon>Tracheophyta</taxon>
        <taxon>Spermatophyta</taxon>
        <taxon>Magnoliopsida</taxon>
        <taxon>eudicotyledons</taxon>
        <taxon>Gunneridae</taxon>
        <taxon>Pentapetalae</taxon>
        <taxon>rosids</taxon>
        <taxon>malvids</taxon>
        <taxon>Myrtales</taxon>
        <taxon>Myrtaceae</taxon>
        <taxon>Myrtoideae</taxon>
        <taxon>Eucalypteae</taxon>
        <taxon>Eucalyptus</taxon>
    </lineage>
</organism>
<protein>
    <submittedName>
        <fullName evidence="3">Uncharacterized protein</fullName>
    </submittedName>
</protein>
<feature type="compositionally biased region" description="Acidic residues" evidence="1">
    <location>
        <begin position="21"/>
        <end position="30"/>
    </location>
</feature>
<dbReference type="Proteomes" id="UP000030711">
    <property type="component" value="Unassembled WGS sequence"/>
</dbReference>
<accession>A0A058ZSM7</accession>
<evidence type="ECO:0000313" key="4">
    <source>
        <dbReference type="Proteomes" id="UP000030711"/>
    </source>
</evidence>
<dbReference type="AlphaFoldDB" id="A0A058ZSM7"/>
<feature type="region of interest" description="Disordered" evidence="1">
    <location>
        <begin position="21"/>
        <end position="44"/>
    </location>
</feature>
<gene>
    <name evidence="3" type="ORF">EUGRSUZ_L01632</name>
</gene>
<proteinExistence type="predicted"/>